<dbReference type="Proteomes" id="UP000008068">
    <property type="component" value="Unassembled WGS sequence"/>
</dbReference>
<evidence type="ECO:0000313" key="2">
    <source>
        <dbReference type="Proteomes" id="UP000008068"/>
    </source>
</evidence>
<dbReference type="InParanoid" id="G0PDV0"/>
<protein>
    <submittedName>
        <fullName evidence="1">Uncharacterized protein</fullName>
    </submittedName>
</protein>
<keyword evidence="2" id="KW-1185">Reference proteome</keyword>
<reference evidence="2" key="1">
    <citation type="submission" date="2011-07" db="EMBL/GenBank/DDBJ databases">
        <authorList>
            <consortium name="Caenorhabditis brenneri Sequencing and Analysis Consortium"/>
            <person name="Wilson R.K."/>
        </authorList>
    </citation>
    <scope>NUCLEOTIDE SEQUENCE [LARGE SCALE GENOMIC DNA]</scope>
    <source>
        <strain evidence="2">PB2801</strain>
    </source>
</reference>
<dbReference type="AlphaFoldDB" id="G0PDV0"/>
<organism evidence="2">
    <name type="scientific">Caenorhabditis brenneri</name>
    <name type="common">Nematode worm</name>
    <dbReference type="NCBI Taxonomy" id="135651"/>
    <lineage>
        <taxon>Eukaryota</taxon>
        <taxon>Metazoa</taxon>
        <taxon>Ecdysozoa</taxon>
        <taxon>Nematoda</taxon>
        <taxon>Chromadorea</taxon>
        <taxon>Rhabditida</taxon>
        <taxon>Rhabditina</taxon>
        <taxon>Rhabditomorpha</taxon>
        <taxon>Rhabditoidea</taxon>
        <taxon>Rhabditidae</taxon>
        <taxon>Peloderinae</taxon>
        <taxon>Caenorhabditis</taxon>
    </lineage>
</organism>
<sequence length="27" mass="3175">MGRDENCSIYRTFTQVILQQVANVECR</sequence>
<proteinExistence type="predicted"/>
<name>G0PDV0_CAEBE</name>
<dbReference type="HOGENOM" id="CLU_3415345_0_0_1"/>
<accession>G0PDV0</accession>
<dbReference type="EMBL" id="GL380292">
    <property type="protein sequence ID" value="EGT52424.1"/>
    <property type="molecule type" value="Genomic_DNA"/>
</dbReference>
<evidence type="ECO:0000313" key="1">
    <source>
        <dbReference type="EMBL" id="EGT52424.1"/>
    </source>
</evidence>
<gene>
    <name evidence="1" type="ORF">CAEBREN_12188</name>
</gene>